<feature type="transmembrane region" description="Helical" evidence="1">
    <location>
        <begin position="136"/>
        <end position="153"/>
    </location>
</feature>
<feature type="transmembrane region" description="Helical" evidence="1">
    <location>
        <begin position="102"/>
        <end position="124"/>
    </location>
</feature>
<feature type="transmembrane region" description="Helical" evidence="1">
    <location>
        <begin position="75"/>
        <end position="95"/>
    </location>
</feature>
<evidence type="ECO:0008006" key="4">
    <source>
        <dbReference type="Google" id="ProtNLM"/>
    </source>
</evidence>
<protein>
    <recommendedName>
        <fullName evidence="4">DUF4345 domain-containing protein</fullName>
    </recommendedName>
</protein>
<dbReference type="Proteomes" id="UP001342631">
    <property type="component" value="Unassembled WGS sequence"/>
</dbReference>
<dbReference type="RefSeq" id="WP_338268527.1">
    <property type="nucleotide sequence ID" value="NZ_BTTW01000008.1"/>
</dbReference>
<keyword evidence="1" id="KW-0812">Transmembrane</keyword>
<keyword evidence="1" id="KW-1133">Transmembrane helix</keyword>
<proteinExistence type="predicted"/>
<evidence type="ECO:0000313" key="2">
    <source>
        <dbReference type="EMBL" id="GMU10397.1"/>
    </source>
</evidence>
<name>A0ABQ6R2E2_9BACT</name>
<evidence type="ECO:0000313" key="3">
    <source>
        <dbReference type="Proteomes" id="UP001342631"/>
    </source>
</evidence>
<sequence length="155" mass="16707">MDGVGQGAPGSRTPGALASPAIMINPDYPLASWFLAVSTSVFAVVYALPLLFVPLRWARWFGWELPTGNNDLTVYFARCLGGLALSVIIAVVQFIPDPKSHLVIFELIGLIGGIMTAVHVWGAVMKQQPWTETAEIPLYGAVCLGALYLRYATLS</sequence>
<dbReference type="EMBL" id="BTTX01000008">
    <property type="protein sequence ID" value="GMU10397.1"/>
    <property type="molecule type" value="Genomic_DNA"/>
</dbReference>
<keyword evidence="1" id="KW-0472">Membrane</keyword>
<accession>A0ABQ6R2E2</accession>
<evidence type="ECO:0000256" key="1">
    <source>
        <dbReference type="SAM" id="Phobius"/>
    </source>
</evidence>
<comment type="caution">
    <text evidence="2">The sequence shown here is derived from an EMBL/GenBank/DDBJ whole genome shotgun (WGS) entry which is preliminary data.</text>
</comment>
<gene>
    <name evidence="2" type="ORF">ASNO1_66510</name>
</gene>
<keyword evidence="3" id="KW-1185">Reference proteome</keyword>
<reference evidence="2 3" key="1">
    <citation type="journal article" date="2024" name="Arch. Microbiol.">
        <title>Corallococcus caeni sp. nov., a novel myxobacterium isolated from activated sludge.</title>
        <authorList>
            <person name="Tomita S."/>
            <person name="Nakai R."/>
            <person name="Kuroda K."/>
            <person name="Kurashita H."/>
            <person name="Hatamoto M."/>
            <person name="Yamaguchi T."/>
            <person name="Narihiro T."/>
        </authorList>
    </citation>
    <scope>NUCLEOTIDE SEQUENCE [LARGE SCALE GENOMIC DNA]</scope>
    <source>
        <strain evidence="2 3">NO1</strain>
    </source>
</reference>
<feature type="transmembrane region" description="Helical" evidence="1">
    <location>
        <begin position="33"/>
        <end position="55"/>
    </location>
</feature>
<organism evidence="2 3">
    <name type="scientific">Corallococcus caeni</name>
    <dbReference type="NCBI Taxonomy" id="3082388"/>
    <lineage>
        <taxon>Bacteria</taxon>
        <taxon>Pseudomonadati</taxon>
        <taxon>Myxococcota</taxon>
        <taxon>Myxococcia</taxon>
        <taxon>Myxococcales</taxon>
        <taxon>Cystobacterineae</taxon>
        <taxon>Myxococcaceae</taxon>
        <taxon>Corallococcus</taxon>
    </lineage>
</organism>